<keyword evidence="4" id="KW-1185">Reference proteome</keyword>
<feature type="transmembrane region" description="Helical" evidence="1">
    <location>
        <begin position="122"/>
        <end position="142"/>
    </location>
</feature>
<feature type="transmembrane region" description="Helical" evidence="1">
    <location>
        <begin position="197"/>
        <end position="224"/>
    </location>
</feature>
<evidence type="ECO:0000256" key="1">
    <source>
        <dbReference type="SAM" id="Phobius"/>
    </source>
</evidence>
<organism evidence="3 4">
    <name type="scientific">Ceriporiopsis subvermispora (strain B)</name>
    <name type="common">White-rot fungus</name>
    <name type="synonym">Gelatoporia subvermispora</name>
    <dbReference type="NCBI Taxonomy" id="914234"/>
    <lineage>
        <taxon>Eukaryota</taxon>
        <taxon>Fungi</taxon>
        <taxon>Dikarya</taxon>
        <taxon>Basidiomycota</taxon>
        <taxon>Agaricomycotina</taxon>
        <taxon>Agaricomycetes</taxon>
        <taxon>Polyporales</taxon>
        <taxon>Gelatoporiaceae</taxon>
        <taxon>Gelatoporia</taxon>
    </lineage>
</organism>
<gene>
    <name evidence="3" type="ORF">CERSUDRAFT_127602</name>
</gene>
<accession>M2Q2X4</accession>
<feature type="transmembrane region" description="Helical" evidence="1">
    <location>
        <begin position="12"/>
        <end position="30"/>
    </location>
</feature>
<dbReference type="InterPro" id="IPR045339">
    <property type="entry name" value="DUF6534"/>
</dbReference>
<reference evidence="3 4" key="1">
    <citation type="journal article" date="2012" name="Proc. Natl. Acad. Sci. U.S.A.">
        <title>Comparative genomics of Ceriporiopsis subvermispora and Phanerochaete chrysosporium provide insight into selective ligninolysis.</title>
        <authorList>
            <person name="Fernandez-Fueyo E."/>
            <person name="Ruiz-Duenas F.J."/>
            <person name="Ferreira P."/>
            <person name="Floudas D."/>
            <person name="Hibbett D.S."/>
            <person name="Canessa P."/>
            <person name="Larrondo L.F."/>
            <person name="James T.Y."/>
            <person name="Seelenfreund D."/>
            <person name="Lobos S."/>
            <person name="Polanco R."/>
            <person name="Tello M."/>
            <person name="Honda Y."/>
            <person name="Watanabe T."/>
            <person name="Watanabe T."/>
            <person name="Ryu J.S."/>
            <person name="Kubicek C.P."/>
            <person name="Schmoll M."/>
            <person name="Gaskell J."/>
            <person name="Hammel K.E."/>
            <person name="St John F.J."/>
            <person name="Vanden Wymelenberg A."/>
            <person name="Sabat G."/>
            <person name="Splinter BonDurant S."/>
            <person name="Syed K."/>
            <person name="Yadav J.S."/>
            <person name="Doddapaneni H."/>
            <person name="Subramanian V."/>
            <person name="Lavin J.L."/>
            <person name="Oguiza J.A."/>
            <person name="Perez G."/>
            <person name="Pisabarro A.G."/>
            <person name="Ramirez L."/>
            <person name="Santoyo F."/>
            <person name="Master E."/>
            <person name="Coutinho P.M."/>
            <person name="Henrissat B."/>
            <person name="Lombard V."/>
            <person name="Magnuson J.K."/>
            <person name="Kuees U."/>
            <person name="Hori C."/>
            <person name="Igarashi K."/>
            <person name="Samejima M."/>
            <person name="Held B.W."/>
            <person name="Barry K.W."/>
            <person name="LaButti K.M."/>
            <person name="Lapidus A."/>
            <person name="Lindquist E.A."/>
            <person name="Lucas S.M."/>
            <person name="Riley R."/>
            <person name="Salamov A.A."/>
            <person name="Hoffmeister D."/>
            <person name="Schwenk D."/>
            <person name="Hadar Y."/>
            <person name="Yarden O."/>
            <person name="de Vries R.P."/>
            <person name="Wiebenga A."/>
            <person name="Stenlid J."/>
            <person name="Eastwood D."/>
            <person name="Grigoriev I.V."/>
            <person name="Berka R.M."/>
            <person name="Blanchette R.A."/>
            <person name="Kersten P."/>
            <person name="Martinez A.T."/>
            <person name="Vicuna R."/>
            <person name="Cullen D."/>
        </authorList>
    </citation>
    <scope>NUCLEOTIDE SEQUENCE [LARGE SCALE GENOMIC DNA]</scope>
    <source>
        <strain evidence="3 4">B</strain>
    </source>
</reference>
<sequence>MSSTEHSHTMDGTLGAFLVGLVAASLLYGITNVQTRMYYKMYEADRLILRIAVGFLWTLDTIHQALAIHTVYTYVVIRYGDPEALETPTWSVMANIVVTSLNDTIVRTLFCHRLWKFSEKNYYITAPTMLAAITSLVGGIIYTVKGVPLGSFARLSALTCWLYIGFTSGAVADILLASSLVIYLWRSRTGLPRTDSLVQLLILFTVNSGVLTSACEIMCIVTYSVLPKTFWYYALYMILPKVHLNSLLASYNARHEMREAAFGPEDRISFALVDISYADTGRLEKHGNNEASLIV</sequence>
<dbReference type="OrthoDB" id="2535105at2759"/>
<dbReference type="EMBL" id="KB445823">
    <property type="protein sequence ID" value="EMD31143.1"/>
    <property type="molecule type" value="Genomic_DNA"/>
</dbReference>
<proteinExistence type="predicted"/>
<evidence type="ECO:0000313" key="4">
    <source>
        <dbReference type="Proteomes" id="UP000016930"/>
    </source>
</evidence>
<evidence type="ECO:0000313" key="3">
    <source>
        <dbReference type="EMBL" id="EMD31143.1"/>
    </source>
</evidence>
<dbReference type="HOGENOM" id="CLU_046025_5_4_1"/>
<name>M2Q2X4_CERS8</name>
<dbReference type="PANTHER" id="PTHR40465">
    <property type="entry name" value="CHROMOSOME 1, WHOLE GENOME SHOTGUN SEQUENCE"/>
    <property type="match status" value="1"/>
</dbReference>
<protein>
    <recommendedName>
        <fullName evidence="2">DUF6534 domain-containing protein</fullName>
    </recommendedName>
</protein>
<dbReference type="PANTHER" id="PTHR40465:SF1">
    <property type="entry name" value="DUF6534 DOMAIN-CONTAINING PROTEIN"/>
    <property type="match status" value="1"/>
</dbReference>
<keyword evidence="1" id="KW-1133">Transmembrane helix</keyword>
<dbReference type="AlphaFoldDB" id="M2Q2X4"/>
<dbReference type="STRING" id="914234.M2Q2X4"/>
<keyword evidence="1" id="KW-0472">Membrane</keyword>
<feature type="domain" description="DUF6534" evidence="2">
    <location>
        <begin position="170"/>
        <end position="255"/>
    </location>
</feature>
<feature type="transmembrane region" description="Helical" evidence="1">
    <location>
        <begin position="230"/>
        <end position="248"/>
    </location>
</feature>
<evidence type="ECO:0000259" key="2">
    <source>
        <dbReference type="Pfam" id="PF20152"/>
    </source>
</evidence>
<keyword evidence="1" id="KW-0812">Transmembrane</keyword>
<feature type="transmembrane region" description="Helical" evidence="1">
    <location>
        <begin position="162"/>
        <end position="185"/>
    </location>
</feature>
<dbReference type="Proteomes" id="UP000016930">
    <property type="component" value="Unassembled WGS sequence"/>
</dbReference>
<dbReference type="Pfam" id="PF20152">
    <property type="entry name" value="DUF6534"/>
    <property type="match status" value="1"/>
</dbReference>